<keyword evidence="9 12" id="KW-0472">Membrane</keyword>
<keyword evidence="13" id="KW-0732">Signal</keyword>
<proteinExistence type="inferred from homology"/>
<dbReference type="InParanoid" id="A0A2N3N1N3"/>
<dbReference type="UniPathway" id="UPA00378"/>
<evidence type="ECO:0000256" key="12">
    <source>
        <dbReference type="RuleBase" id="RU363075"/>
    </source>
</evidence>
<feature type="transmembrane region" description="Helical" evidence="12">
    <location>
        <begin position="270"/>
        <end position="289"/>
    </location>
</feature>
<feature type="transmembrane region" description="Helical" evidence="12">
    <location>
        <begin position="173"/>
        <end position="200"/>
    </location>
</feature>
<feature type="transmembrane region" description="Helical" evidence="12">
    <location>
        <begin position="145"/>
        <end position="161"/>
    </location>
</feature>
<accession>A0A2N3N1N3</accession>
<name>A0A2N3N1N3_9PEZI</name>
<feature type="transmembrane region" description="Helical" evidence="12">
    <location>
        <begin position="296"/>
        <end position="315"/>
    </location>
</feature>
<reference evidence="14 15" key="1">
    <citation type="journal article" date="2017" name="G3 (Bethesda)">
        <title>First Draft Genome Sequence of the Pathogenic Fungus Lomentospora prolificans (Formerly Scedosporium prolificans).</title>
        <authorList>
            <person name="Luo R."/>
            <person name="Zimin A."/>
            <person name="Workman R."/>
            <person name="Fan Y."/>
            <person name="Pertea G."/>
            <person name="Grossman N."/>
            <person name="Wear M.P."/>
            <person name="Jia B."/>
            <person name="Miller H."/>
            <person name="Casadevall A."/>
            <person name="Timp W."/>
            <person name="Zhang S.X."/>
            <person name="Salzberg S.L."/>
        </authorList>
    </citation>
    <scope>NUCLEOTIDE SEQUENCE [LARGE SCALE GENOMIC DNA]</scope>
    <source>
        <strain evidence="14 15">JHH-5317</strain>
    </source>
</reference>
<sequence>MGHLDYLIPLTVLIHLLLAPHTKVEESFSIQAAHDILVYGTPTSDINARLRQSYDHLSFPGAVPRSFIGPLLLSGVSQTLVAALGFHRAQFIVRAVLGLFNAACLMFFARGVRKAFGEWAGCWFVMLTCSQFHVMYYASRTLPNMFAFGLTTLAFAFLLPANEPKEALRRQRLAITFLVFSAIIFRAELAILLASTGLYLLATGQTNLVNLIRPFVISSAVALAVSVPIDSYFWQRPLWPELWGFYFNAVLGSSSEWGVSPWYYYFTSAIPRIILNPFALFVLIPLAVATPATSRAARTLLIPSLLFVAIYSIQPHKETRFIFYVSPPLTAAASLGASTLSLRAAKSSIARITTLALVLSVLASTIASSTMLLFSSLNYPGGDAVTHLADLLANDPRSNLTIHADVLTCMTGLTLFTTNPYGLPPGTKQPNGAVVLWDKTEDEAALADPGFWASFDYLLVETASNPPGSWDTLAVVEGLDGVEVLKPTDVDAHRAKASGQLVGKGDEVAWFRHWMRQATGGYWIGPRMVPRIKVLAKGKSGAKPRAQLEVRSSGSDIKANTKEYKFRHKTLPTKTSTHLDPAHLVLEELKQERLRHILPPQFHPLQHIHHRRLHFHRTFLLLESAAQHLQPQADPPELPQHLWVHREGARGAHDSRRQLLIRVRVQRVDNLGVLEALELLLTHFLDFEALGTKRAEILADRGGKALIFKVIVGADGSVAIRVLVVLKAPLDLGDEIGRHGDLAAVGDGRDSGSFVDHGAKVIHTAGDGVGLTDSLTVMNTHAHRETLEDEAAVLVIERLARERANHFGRPVDLQKLNLHGKAPKERRRRGRERHHERVTFSLDLVTADMTQLSSHDVVVKFDSRAHGRRYFALLLGTLGRRQLHVLGKTRPEHARASTRPLDPALEIRHANHHDHNLARRAVGDGKISKFLGGPHQIAALGPRHINDQARRQVLPEFPSRQEDDIILLTDGNVADVRRRLHSRHEVRVAKSARDLELVVEKAVSRDPATGFSDALPLRWFGRVVLASENLVSALRNEHSLRITDVSHVQLHALKVENRRHTARVQILGAENQGGGLGRAAHRLERPRALINVLRSNCGEILVERQESTSKRVHRGLADPGPQQLQLGREDAAKVLVKELGNLGSAVRHSLSVKQTE</sequence>
<dbReference type="PANTHER" id="PTHR22760:SF1">
    <property type="entry name" value="DOL-P-MAN:MAN(7)GLCNAC(2)-PP-DOL ALPHA-1,6-MANNOSYLTRANSFERASE"/>
    <property type="match status" value="1"/>
</dbReference>
<dbReference type="AlphaFoldDB" id="A0A2N3N1N3"/>
<dbReference type="Pfam" id="PF03901">
    <property type="entry name" value="Glyco_transf_22"/>
    <property type="match status" value="1"/>
</dbReference>
<evidence type="ECO:0000256" key="11">
    <source>
        <dbReference type="ARBA" id="ARBA00048899"/>
    </source>
</evidence>
<protein>
    <recommendedName>
        <fullName evidence="12">Mannosyltransferase</fullName>
        <ecNumber evidence="12">2.4.1.-</ecNumber>
    </recommendedName>
</protein>
<evidence type="ECO:0000256" key="1">
    <source>
        <dbReference type="ARBA" id="ARBA00004477"/>
    </source>
</evidence>
<dbReference type="GO" id="GO:0006487">
    <property type="term" value="P:protein N-linked glycosylation"/>
    <property type="evidence" value="ECO:0007669"/>
    <property type="project" value="TreeGrafter"/>
</dbReference>
<dbReference type="EC" id="2.4.1.-" evidence="12"/>
<gene>
    <name evidence="14" type="ORF">jhhlp_007088</name>
</gene>
<feature type="chain" id="PRO_5014852631" description="Mannosyltransferase" evidence="13">
    <location>
        <begin position="25"/>
        <end position="1156"/>
    </location>
</feature>
<evidence type="ECO:0000256" key="13">
    <source>
        <dbReference type="SAM" id="SignalP"/>
    </source>
</evidence>
<comment type="catalytic activity">
    <reaction evidence="11">
        <text>an alpha-D-Man-(1-&gt;2)-alpha-D-Man-(1-&gt;2)-alpha-D-Man-(1-&gt;3)-[alpha-D-Man-(1-&gt;2)-alpha-D-Man-(1-&gt;3)-alpha-D-Man-(1-&gt;6)]-beta-D-Man-(1-&gt;4)-beta-D-GlcNAc-(1-&gt;4)-alpha-D-GlcNAc-diphospho-di-trans,poly-cis-dolichol + a di-trans,poly-cis-dolichyl beta-D-mannosyl phosphate = an alpha-D-Man-(1-&gt;2)-alpha-D-Man-(1-&gt;2)-alpha-D-Man-(1-&gt;3)-[alpha-D-Man-(1-&gt;2)-alpha-D-Man-(1-&gt;3)-[alpha-D-Man-(1-&gt;6)]-alpha-D-Man-(1-&gt;6)]-beta-D-Man-(1-&gt;4)-beta-D-GlcNAc-(1-&gt;4)-alpha-D-GlcNAc-diphospho-di-trans,poly-cis-dolichol + a di-trans,poly-cis-dolichyl phosphate + H(+)</text>
        <dbReference type="Rhea" id="RHEA:29535"/>
        <dbReference type="Rhea" id="RHEA-COMP:19498"/>
        <dbReference type="Rhea" id="RHEA-COMP:19501"/>
        <dbReference type="Rhea" id="RHEA-COMP:19518"/>
        <dbReference type="Rhea" id="RHEA-COMP:19519"/>
        <dbReference type="ChEBI" id="CHEBI:15378"/>
        <dbReference type="ChEBI" id="CHEBI:57683"/>
        <dbReference type="ChEBI" id="CHEBI:58211"/>
        <dbReference type="ChEBI" id="CHEBI:132517"/>
        <dbReference type="ChEBI" id="CHEBI:132519"/>
        <dbReference type="EC" id="2.4.1.260"/>
    </reaction>
    <physiologicalReaction direction="left-to-right" evidence="11">
        <dbReference type="Rhea" id="RHEA:29536"/>
    </physiologicalReaction>
</comment>
<evidence type="ECO:0000256" key="4">
    <source>
        <dbReference type="ARBA" id="ARBA00022676"/>
    </source>
</evidence>
<feature type="transmembrane region" description="Helical" evidence="12">
    <location>
        <begin position="354"/>
        <end position="374"/>
    </location>
</feature>
<keyword evidence="6 12" id="KW-0812">Transmembrane</keyword>
<keyword evidence="4 12" id="KW-0328">Glycosyltransferase</keyword>
<evidence type="ECO:0000256" key="2">
    <source>
        <dbReference type="ARBA" id="ARBA00004922"/>
    </source>
</evidence>
<evidence type="ECO:0000256" key="7">
    <source>
        <dbReference type="ARBA" id="ARBA00022824"/>
    </source>
</evidence>
<keyword evidence="15" id="KW-1185">Reference proteome</keyword>
<evidence type="ECO:0000256" key="9">
    <source>
        <dbReference type="ARBA" id="ARBA00023136"/>
    </source>
</evidence>
<comment type="caution">
    <text evidence="14">The sequence shown here is derived from an EMBL/GenBank/DDBJ whole genome shotgun (WGS) entry which is preliminary data.</text>
</comment>
<evidence type="ECO:0000256" key="6">
    <source>
        <dbReference type="ARBA" id="ARBA00022692"/>
    </source>
</evidence>
<dbReference type="InterPro" id="IPR005599">
    <property type="entry name" value="GPI_mannosylTrfase"/>
</dbReference>
<feature type="transmembrane region" description="Helical" evidence="12">
    <location>
        <begin position="245"/>
        <end position="264"/>
    </location>
</feature>
<dbReference type="PANTHER" id="PTHR22760">
    <property type="entry name" value="GLYCOSYLTRANSFERASE"/>
    <property type="match status" value="1"/>
</dbReference>
<evidence type="ECO:0000256" key="3">
    <source>
        <dbReference type="ARBA" id="ARBA00007063"/>
    </source>
</evidence>
<evidence type="ECO:0000313" key="14">
    <source>
        <dbReference type="EMBL" id="PKS06340.1"/>
    </source>
</evidence>
<dbReference type="GO" id="GO:0052917">
    <property type="term" value="F:dol-P-Man:Man(7)GlcNAc(2)-PP-Dol alpha-1,6-mannosyltransferase activity"/>
    <property type="evidence" value="ECO:0007669"/>
    <property type="project" value="UniProtKB-EC"/>
</dbReference>
<keyword evidence="5" id="KW-0808">Transferase</keyword>
<comment type="pathway">
    <text evidence="2">Protein modification; protein glycosylation.</text>
</comment>
<dbReference type="Proteomes" id="UP000233524">
    <property type="component" value="Unassembled WGS sequence"/>
</dbReference>
<dbReference type="STRING" id="41688.A0A2N3N1N3"/>
<keyword evidence="7 12" id="KW-0256">Endoplasmic reticulum</keyword>
<evidence type="ECO:0000256" key="8">
    <source>
        <dbReference type="ARBA" id="ARBA00022989"/>
    </source>
</evidence>
<evidence type="ECO:0000256" key="5">
    <source>
        <dbReference type="ARBA" id="ARBA00022679"/>
    </source>
</evidence>
<feature type="signal peptide" evidence="13">
    <location>
        <begin position="1"/>
        <end position="24"/>
    </location>
</feature>
<keyword evidence="8 12" id="KW-1133">Transmembrane helix</keyword>
<evidence type="ECO:0000256" key="10">
    <source>
        <dbReference type="ARBA" id="ARBA00044721"/>
    </source>
</evidence>
<feature type="transmembrane region" description="Helical" evidence="12">
    <location>
        <begin position="212"/>
        <end position="233"/>
    </location>
</feature>
<comment type="function">
    <text evidence="10">Mannosyltransferase that operates in the biosynthetic pathway of dolichol-linked oligosaccharides, the glycan precursors employed in protein asparagine (N)-glycosylation. The assembly of dolichol-linked oligosaccharides begins on the cytosolic side of the endoplasmic reticulum membrane and finishes in its lumen. The sequential addition of sugars to dolichol pyrophosphate produces dolichol-linked oligosaccharides containing fourteen sugars, including two GlcNAcs, nine mannoses and three glucoses. Once assembled, the oligosaccharide is transferred from the lipid to nascent proteins by oligosaccharyltransferases. In the lumen of the endoplasmic reticulum, adds the eighth mannose residue in an alpha-1,6 linkage onto Man(7)GlcNAc(2)-PP-dolichol to produce Man(8)GlcNAc(2)-PP-dolichol.</text>
</comment>
<evidence type="ECO:0000313" key="15">
    <source>
        <dbReference type="Proteomes" id="UP000233524"/>
    </source>
</evidence>
<organism evidence="14 15">
    <name type="scientific">Lomentospora prolificans</name>
    <dbReference type="NCBI Taxonomy" id="41688"/>
    <lineage>
        <taxon>Eukaryota</taxon>
        <taxon>Fungi</taxon>
        <taxon>Dikarya</taxon>
        <taxon>Ascomycota</taxon>
        <taxon>Pezizomycotina</taxon>
        <taxon>Sordariomycetes</taxon>
        <taxon>Hypocreomycetidae</taxon>
        <taxon>Microascales</taxon>
        <taxon>Microascaceae</taxon>
        <taxon>Lomentospora</taxon>
    </lineage>
</organism>
<comment type="similarity">
    <text evidence="3 12">Belongs to the glycosyltransferase 22 family.</text>
</comment>
<dbReference type="EMBL" id="NLAX01001034">
    <property type="protein sequence ID" value="PKS06340.1"/>
    <property type="molecule type" value="Genomic_DNA"/>
</dbReference>
<dbReference type="GO" id="GO:0005789">
    <property type="term" value="C:endoplasmic reticulum membrane"/>
    <property type="evidence" value="ECO:0007669"/>
    <property type="project" value="UniProtKB-SubCell"/>
</dbReference>
<dbReference type="VEuPathDB" id="FungiDB:jhhlp_007088"/>
<dbReference type="OrthoDB" id="19039at2759"/>
<feature type="transmembrane region" description="Helical" evidence="12">
    <location>
        <begin position="91"/>
        <end position="109"/>
    </location>
</feature>
<comment type="subcellular location">
    <subcellularLocation>
        <location evidence="1 12">Endoplasmic reticulum membrane</location>
        <topology evidence="1 12">Multi-pass membrane protein</topology>
    </subcellularLocation>
</comment>